<sequence length="140" mass="17042" precursor="true">MKNLQDIRTDLSFMKDHEVVVFGSYASKRADKRSDIDIAVITREKDRNRCMEIWKEILGKAPATYDIKIFELLPLHIKASLIQNYEVVFGNRLDISEYFYNFRKLWNDMKYRFKENQFQSTKEKIMALERYRRSPRRYRV</sequence>
<dbReference type="CDD" id="cd05403">
    <property type="entry name" value="NT_KNTase_like"/>
    <property type="match status" value="1"/>
</dbReference>
<keyword evidence="2" id="KW-0808">Transferase</keyword>
<evidence type="ECO:0000259" key="1">
    <source>
        <dbReference type="Pfam" id="PF18765"/>
    </source>
</evidence>
<proteinExistence type="predicted"/>
<dbReference type="SUPFAM" id="SSF81301">
    <property type="entry name" value="Nucleotidyltransferase"/>
    <property type="match status" value="1"/>
</dbReference>
<dbReference type="AlphaFoldDB" id="A0A062V7R3"/>
<evidence type="ECO:0000313" key="3">
    <source>
        <dbReference type="Proteomes" id="UP000027153"/>
    </source>
</evidence>
<comment type="caution">
    <text evidence="2">The sequence shown here is derived from an EMBL/GenBank/DDBJ whole genome shotgun (WGS) entry which is preliminary data.</text>
</comment>
<dbReference type="RefSeq" id="WP_048090793.1">
    <property type="nucleotide sequence ID" value="NZ_JMIY01000004.1"/>
</dbReference>
<dbReference type="InterPro" id="IPR041633">
    <property type="entry name" value="Polbeta"/>
</dbReference>
<reference evidence="2 3" key="1">
    <citation type="journal article" date="2013" name="Nature">
        <title>Anaerobic oxidation of methane coupled to nitrate reduction in a novel archaeal lineage.</title>
        <authorList>
            <person name="Haroon M.F."/>
            <person name="Hu S."/>
            <person name="Shi Y."/>
            <person name="Imelfort M."/>
            <person name="Keller J."/>
            <person name="Hugenholtz P."/>
            <person name="Yuan Z."/>
            <person name="Tyson G.W."/>
        </authorList>
    </citation>
    <scope>NUCLEOTIDE SEQUENCE [LARGE SCALE GENOMIC DNA]</scope>
    <source>
        <strain evidence="2 3">ANME-2d</strain>
    </source>
</reference>
<name>A0A062V7R3_9EURY</name>
<keyword evidence="3" id="KW-1185">Reference proteome</keyword>
<gene>
    <name evidence="2" type="ORF">ANME2D_01864</name>
</gene>
<dbReference type="Proteomes" id="UP000027153">
    <property type="component" value="Unassembled WGS sequence"/>
</dbReference>
<organism evidence="2 3">
    <name type="scientific">Candidatus Methanoperedens nitratireducens</name>
    <dbReference type="NCBI Taxonomy" id="1392998"/>
    <lineage>
        <taxon>Archaea</taxon>
        <taxon>Methanobacteriati</taxon>
        <taxon>Methanobacteriota</taxon>
        <taxon>Stenosarchaea group</taxon>
        <taxon>Methanomicrobia</taxon>
        <taxon>Methanosarcinales</taxon>
        <taxon>ANME-2 cluster</taxon>
        <taxon>Candidatus Methanoperedentaceae</taxon>
        <taxon>Candidatus Methanoperedens</taxon>
    </lineage>
</organism>
<protein>
    <submittedName>
        <fullName evidence="2">Nucleotidyltransferase family protein</fullName>
    </submittedName>
</protein>
<dbReference type="InterPro" id="IPR043519">
    <property type="entry name" value="NT_sf"/>
</dbReference>
<dbReference type="OrthoDB" id="61846at2157"/>
<dbReference type="EMBL" id="JMIY01000004">
    <property type="protein sequence ID" value="KCZ71809.1"/>
    <property type="molecule type" value="Genomic_DNA"/>
</dbReference>
<accession>A0A062V7R3</accession>
<evidence type="ECO:0000313" key="2">
    <source>
        <dbReference type="EMBL" id="KCZ71809.1"/>
    </source>
</evidence>
<feature type="domain" description="Polymerase beta nucleotidyltransferase" evidence="1">
    <location>
        <begin position="19"/>
        <end position="90"/>
    </location>
</feature>
<dbReference type="Pfam" id="PF18765">
    <property type="entry name" value="Polbeta"/>
    <property type="match status" value="1"/>
</dbReference>
<dbReference type="Gene3D" id="3.30.460.10">
    <property type="entry name" value="Beta Polymerase, domain 2"/>
    <property type="match status" value="1"/>
</dbReference>
<dbReference type="GO" id="GO:0016740">
    <property type="term" value="F:transferase activity"/>
    <property type="evidence" value="ECO:0007669"/>
    <property type="project" value="UniProtKB-KW"/>
</dbReference>